<dbReference type="Pfam" id="PF01190">
    <property type="entry name" value="Pollen_Ole_e_1"/>
    <property type="match status" value="1"/>
</dbReference>
<organism evidence="3 4">
    <name type="scientific">Morus notabilis</name>
    <dbReference type="NCBI Taxonomy" id="981085"/>
    <lineage>
        <taxon>Eukaryota</taxon>
        <taxon>Viridiplantae</taxon>
        <taxon>Streptophyta</taxon>
        <taxon>Embryophyta</taxon>
        <taxon>Tracheophyta</taxon>
        <taxon>Spermatophyta</taxon>
        <taxon>Magnoliopsida</taxon>
        <taxon>eudicotyledons</taxon>
        <taxon>Gunneridae</taxon>
        <taxon>Pentapetalae</taxon>
        <taxon>rosids</taxon>
        <taxon>fabids</taxon>
        <taxon>Rosales</taxon>
        <taxon>Moraceae</taxon>
        <taxon>Moreae</taxon>
        <taxon>Morus</taxon>
    </lineage>
</organism>
<protein>
    <recommendedName>
        <fullName evidence="5">Pistil-specific extensin-like protein</fullName>
    </recommendedName>
</protein>
<gene>
    <name evidence="3" type="ORF">L484_015519</name>
</gene>
<dbReference type="PANTHER" id="PTHR33470:SF29">
    <property type="entry name" value="POLLEN OLE E 1 ALLERGEN AND EXTENSIN FAMILY PROTEIN"/>
    <property type="match status" value="1"/>
</dbReference>
<dbReference type="AlphaFoldDB" id="W9S856"/>
<feature type="signal peptide" evidence="2">
    <location>
        <begin position="1"/>
        <end position="23"/>
    </location>
</feature>
<dbReference type="eggNOG" id="ENOG502RZC0">
    <property type="taxonomic scope" value="Eukaryota"/>
</dbReference>
<proteinExistence type="predicted"/>
<dbReference type="Proteomes" id="UP000030645">
    <property type="component" value="Unassembled WGS sequence"/>
</dbReference>
<dbReference type="GO" id="GO:0071944">
    <property type="term" value="C:cell periphery"/>
    <property type="evidence" value="ECO:0007669"/>
    <property type="project" value="TreeGrafter"/>
</dbReference>
<name>W9S856_9ROSA</name>
<evidence type="ECO:0000256" key="2">
    <source>
        <dbReference type="SAM" id="SignalP"/>
    </source>
</evidence>
<evidence type="ECO:0000313" key="4">
    <source>
        <dbReference type="Proteomes" id="UP000030645"/>
    </source>
</evidence>
<sequence>MGAGVAFILAISLLMSYTIMALGYWEESKPSEIRVAGKVMCQDCTQGWNKWVQGAKPIKGSVVSLTCMDNVRSKVVHYARDTTDELGQFDFSVNLDVCRKKIDPKRCRARLVSSPDPSCNILTDFAGGLTGVKLSSPSSVYRNTIKYDLGSFYFTSPMCKKPDYTSNNSQDGNGYGNKGHY</sequence>
<evidence type="ECO:0008006" key="5">
    <source>
        <dbReference type="Google" id="ProtNLM"/>
    </source>
</evidence>
<dbReference type="PANTHER" id="PTHR33470">
    <property type="entry name" value="OS01G0164075 PROTEIN"/>
    <property type="match status" value="1"/>
</dbReference>
<keyword evidence="1 2" id="KW-0732">Signal</keyword>
<evidence type="ECO:0000313" key="3">
    <source>
        <dbReference type="EMBL" id="EXB93972.1"/>
    </source>
</evidence>
<accession>W9S856</accession>
<dbReference type="EMBL" id="KE345116">
    <property type="protein sequence ID" value="EXB93972.1"/>
    <property type="molecule type" value="Genomic_DNA"/>
</dbReference>
<evidence type="ECO:0000256" key="1">
    <source>
        <dbReference type="ARBA" id="ARBA00022729"/>
    </source>
</evidence>
<reference evidence="4" key="1">
    <citation type="submission" date="2013-01" db="EMBL/GenBank/DDBJ databases">
        <title>Draft Genome Sequence of a Mulberry Tree, Morus notabilis C.K. Schneid.</title>
        <authorList>
            <person name="He N."/>
            <person name="Zhao S."/>
        </authorList>
    </citation>
    <scope>NUCLEOTIDE SEQUENCE</scope>
</reference>
<dbReference type="STRING" id="981085.W9S856"/>
<keyword evidence="4" id="KW-1185">Reference proteome</keyword>
<dbReference type="OrthoDB" id="747559at2759"/>
<dbReference type="KEGG" id="mnt:21398611"/>
<feature type="chain" id="PRO_5004929252" description="Pistil-specific extensin-like protein" evidence="2">
    <location>
        <begin position="24"/>
        <end position="181"/>
    </location>
</feature>